<dbReference type="EMBL" id="CAKOGP040000591">
    <property type="protein sequence ID" value="CAJ1937025.1"/>
    <property type="molecule type" value="Genomic_DNA"/>
</dbReference>
<dbReference type="SUPFAM" id="SSF52087">
    <property type="entry name" value="CRAL/TRIO domain"/>
    <property type="match status" value="1"/>
</dbReference>
<accession>A0AAD2CND6</accession>
<dbReference type="Pfam" id="PF20710">
    <property type="entry name" value="DUF6824"/>
    <property type="match status" value="1"/>
</dbReference>
<dbReference type="AlphaFoldDB" id="A0AAD2CND6"/>
<keyword evidence="3" id="KW-1185">Reference proteome</keyword>
<evidence type="ECO:0000313" key="2">
    <source>
        <dbReference type="EMBL" id="CAJ1937025.1"/>
    </source>
</evidence>
<comment type="caution">
    <text evidence="2">The sequence shown here is derived from an EMBL/GenBank/DDBJ whole genome shotgun (WGS) entry which is preliminary data.</text>
</comment>
<dbReference type="Proteomes" id="UP001295423">
    <property type="component" value="Unassembled WGS sequence"/>
</dbReference>
<proteinExistence type="predicted"/>
<gene>
    <name evidence="2" type="ORF">CYCCA115_LOCUS5476</name>
</gene>
<dbReference type="InterPro" id="IPR036865">
    <property type="entry name" value="CRAL-TRIO_dom_sf"/>
</dbReference>
<organism evidence="2 3">
    <name type="scientific">Cylindrotheca closterium</name>
    <dbReference type="NCBI Taxonomy" id="2856"/>
    <lineage>
        <taxon>Eukaryota</taxon>
        <taxon>Sar</taxon>
        <taxon>Stramenopiles</taxon>
        <taxon>Ochrophyta</taxon>
        <taxon>Bacillariophyta</taxon>
        <taxon>Bacillariophyceae</taxon>
        <taxon>Bacillariophycidae</taxon>
        <taxon>Bacillariales</taxon>
        <taxon>Bacillariaceae</taxon>
        <taxon>Cylindrotheca</taxon>
    </lineage>
</organism>
<dbReference type="InterPro" id="IPR049227">
    <property type="entry name" value="DUF6824"/>
</dbReference>
<protein>
    <recommendedName>
        <fullName evidence="1">DUF6824 domain-containing protein</fullName>
    </recommendedName>
</protein>
<feature type="domain" description="DUF6824" evidence="1">
    <location>
        <begin position="371"/>
        <end position="454"/>
    </location>
</feature>
<dbReference type="Gene3D" id="3.40.525.10">
    <property type="entry name" value="CRAL-TRIO lipid binding domain"/>
    <property type="match status" value="1"/>
</dbReference>
<sequence length="463" mass="52245">MTPADEVSKLSVSSSAQNTSYFCNMIPNFGSTSPSRKLTGRKRPRASNNEICSEDEMASLVAAELNKLTFQERETVYEEVHAIGATDHQNQISDEEMQRLINQTREHIATTRRNKQAYNRAVFLNPEYVDSDHFLSLFVIGEKLVPLNAAKKVIDHFAIKAELFAPHLLAKKITFQDLDEEDQRSLLSGSYQAVGTDLAGRTVVMGCPCHEYKTVDNQVRALWYILSKIVADKSTRKKGLVFLYYVSSALSNDNGHIDMYLKASSVQKALPLVVKGFHFCYEHEIFRPIMSAMQMVIGNRMRLRFRSHYGSTVEINYSLQTFGIPGSIFPFERNGKLSLDKFRNYLTTVIQQEGEEEVKNGDTIFCPTSVDVLLGRGRHPQEHLGNLNLAELVDAHTGTYASIPKKGKKELHMSIVRSVQGQGGRFLKRGPRGEGWEVVGDEVAIDKVRNRFREAISKETKKT</sequence>
<name>A0AAD2CND6_9STRA</name>
<evidence type="ECO:0000259" key="1">
    <source>
        <dbReference type="Pfam" id="PF20710"/>
    </source>
</evidence>
<reference evidence="2" key="1">
    <citation type="submission" date="2023-08" db="EMBL/GenBank/DDBJ databases">
        <authorList>
            <person name="Audoor S."/>
            <person name="Bilcke G."/>
        </authorList>
    </citation>
    <scope>NUCLEOTIDE SEQUENCE</scope>
</reference>
<evidence type="ECO:0000313" key="3">
    <source>
        <dbReference type="Proteomes" id="UP001295423"/>
    </source>
</evidence>